<dbReference type="Pfam" id="PF08518">
    <property type="entry name" value="GIT_SHD"/>
    <property type="match status" value="2"/>
</dbReference>
<keyword evidence="2" id="KW-0175">Coiled coil</keyword>
<keyword evidence="1" id="KW-0677">Repeat</keyword>
<feature type="compositionally biased region" description="Polar residues" evidence="3">
    <location>
        <begin position="71"/>
        <end position="82"/>
    </location>
</feature>
<feature type="compositionally biased region" description="Polar residues" evidence="3">
    <location>
        <begin position="1"/>
        <end position="19"/>
    </location>
</feature>
<protein>
    <submittedName>
        <fullName evidence="5">Component of the polarisome</fullName>
    </submittedName>
</protein>
<dbReference type="InterPro" id="IPR039892">
    <property type="entry name" value="Spa2/Sph1"/>
</dbReference>
<feature type="compositionally biased region" description="Pro residues" evidence="3">
    <location>
        <begin position="46"/>
        <end position="55"/>
    </location>
</feature>
<dbReference type="GO" id="GO:1902716">
    <property type="term" value="C:cell cortex of growing cell tip"/>
    <property type="evidence" value="ECO:0007669"/>
    <property type="project" value="TreeGrafter"/>
</dbReference>
<gene>
    <name evidence="5" type="primary">SPA2</name>
    <name evidence="5" type="ORF">MPDQ_006569</name>
</gene>
<feature type="compositionally biased region" description="Polar residues" evidence="3">
    <location>
        <begin position="304"/>
        <end position="316"/>
    </location>
</feature>
<feature type="region of interest" description="Disordered" evidence="3">
    <location>
        <begin position="150"/>
        <end position="172"/>
    </location>
</feature>
<feature type="region of interest" description="Disordered" evidence="3">
    <location>
        <begin position="211"/>
        <end position="333"/>
    </location>
</feature>
<dbReference type="SMART" id="SM00555">
    <property type="entry name" value="GIT"/>
    <property type="match status" value="2"/>
</dbReference>
<feature type="region of interest" description="Disordered" evidence="3">
    <location>
        <begin position="1"/>
        <end position="92"/>
    </location>
</feature>
<dbReference type="EMBL" id="VIFY01000059">
    <property type="protein sequence ID" value="TQB72704.1"/>
    <property type="molecule type" value="Genomic_DNA"/>
</dbReference>
<evidence type="ECO:0000259" key="4">
    <source>
        <dbReference type="SMART" id="SM00555"/>
    </source>
</evidence>
<dbReference type="InterPro" id="IPR013724">
    <property type="entry name" value="GIT_SHD"/>
</dbReference>
<dbReference type="PANTHER" id="PTHR21601:SF0">
    <property type="entry name" value="PROTEIN SPA2-RELATED"/>
    <property type="match status" value="1"/>
</dbReference>
<evidence type="ECO:0000256" key="3">
    <source>
        <dbReference type="SAM" id="MobiDB-lite"/>
    </source>
</evidence>
<dbReference type="Pfam" id="PF23742">
    <property type="entry name" value="VBS_C3G9"/>
    <property type="match status" value="1"/>
</dbReference>
<dbReference type="Proteomes" id="UP000319663">
    <property type="component" value="Unassembled WGS sequence"/>
</dbReference>
<dbReference type="GO" id="GO:0005078">
    <property type="term" value="F:MAP-kinase scaffold activity"/>
    <property type="evidence" value="ECO:0007669"/>
    <property type="project" value="TreeGrafter"/>
</dbReference>
<dbReference type="PANTHER" id="PTHR21601">
    <property type="entry name" value="SPA2 PROTEIN"/>
    <property type="match status" value="1"/>
</dbReference>
<feature type="compositionally biased region" description="Pro residues" evidence="3">
    <location>
        <begin position="259"/>
        <end position="274"/>
    </location>
</feature>
<evidence type="ECO:0000256" key="2">
    <source>
        <dbReference type="SAM" id="Coils"/>
    </source>
</evidence>
<dbReference type="InterPro" id="IPR022018">
    <property type="entry name" value="GIT1_C"/>
</dbReference>
<dbReference type="STRING" id="5098.A0A507QXT9"/>
<dbReference type="OrthoDB" id="5588096at2759"/>
<feature type="domain" description="GIT Spa2 homology (SHD)" evidence="4">
    <location>
        <begin position="122"/>
        <end position="152"/>
    </location>
</feature>
<evidence type="ECO:0000256" key="1">
    <source>
        <dbReference type="ARBA" id="ARBA00022737"/>
    </source>
</evidence>
<evidence type="ECO:0000313" key="5">
    <source>
        <dbReference type="EMBL" id="TQB72704.1"/>
    </source>
</evidence>
<dbReference type="InterPro" id="IPR056439">
    <property type="entry name" value="VBS_C3G9"/>
</dbReference>
<name>A0A507QXT9_MONPU</name>
<comment type="caution">
    <text evidence="5">The sequence shown here is derived from an EMBL/GenBank/DDBJ whole genome shotgun (WGS) entry which is preliminary data.</text>
</comment>
<proteinExistence type="predicted"/>
<sequence length="910" mass="100944">MSPASLSGSDWSGINQYQKTEPAPAPSPVPLSAPSQQGNQPCPLRSHPPGPPNGPPNGQNGPPVSPPASVTGRSSSGTLSDQQRGRRNRMVEDSLAMHHAAFRRFLHVAQQDLRASPKSNRAKDKLIRLSPTQFHELSTDVYDELLRRQQAAPPPGRPGPPRPDIPPFLPPRKEFHEKRNQARQKLATLQHQRFRDLAMDVFRELERRFPHFVGARGPPPNGMPPPGYGPPGRGPGPNGYPFPPRSQSRNGFSDRMSGGPPPPGGPLPGGPPGSPMGRFPPRQGSLSVLPPQGVNGSGGPLPKSFQSNTMVPNKSTLVEDDDEAAGLDSDADARSDAFALDSVLQSRRGTTTTLSEGERKLLQETQAQVSSLQEKVQQLEELIKEKDEQVLKLQEERDKSQVSEDERKQWDGLKEELQSKISKAEGLNISLQGELDKVRSEHEDMERQLQTRIQEASERSSADVELQAKFNNLEDRYQKLQIELRQQEQVTEEVRRQASDFLLEMRALSEESQSNWEREERLSSEVRRLETEVKEWQNRYAKAKTQLRHLRTSTVGIADSRPDVGAFAKENELLQHDGLVKDMHVTNFQISIDELLHVARSEDPSRVLQQMKVTIMAVRRIIQDVETSENHEHPVSPVLIKIKSRVPATANNMITASRNFANANGLSPVSLLDAAASHLSTAVIELIRLVKIRPTPGDELEEDDDIPEVKSPGYFYVPPSQEKIASSESLYSPISTPDLESHLTSHFPLPPKGIPNGLAVDGKSINSAQPEEHDLQELKIYLDDQTDGLVRSIDALVASIRAEDGLTDVRIHISSISSVVDNILSSTESVMHQPTDAMLQERVGSILQTLDDCRNRLIDTAIEGEDNTEHAHDITGKLPPIAFEIARQTKELVYRLDHGQSDGEEDEDFR</sequence>
<organism evidence="5 6">
    <name type="scientific">Monascus purpureus</name>
    <name type="common">Red mold</name>
    <name type="synonym">Monascus anka</name>
    <dbReference type="NCBI Taxonomy" id="5098"/>
    <lineage>
        <taxon>Eukaryota</taxon>
        <taxon>Fungi</taxon>
        <taxon>Dikarya</taxon>
        <taxon>Ascomycota</taxon>
        <taxon>Pezizomycotina</taxon>
        <taxon>Eurotiomycetes</taxon>
        <taxon>Eurotiomycetidae</taxon>
        <taxon>Eurotiales</taxon>
        <taxon>Aspergillaceae</taxon>
        <taxon>Monascus</taxon>
    </lineage>
</organism>
<keyword evidence="6" id="KW-1185">Reference proteome</keyword>
<feature type="coiled-coil region" evidence="2">
    <location>
        <begin position="355"/>
        <end position="553"/>
    </location>
</feature>
<feature type="compositionally biased region" description="Pro residues" evidence="3">
    <location>
        <begin position="217"/>
        <end position="244"/>
    </location>
</feature>
<feature type="domain" description="GIT Spa2 homology (SHD)" evidence="4">
    <location>
        <begin position="182"/>
        <end position="212"/>
    </location>
</feature>
<reference evidence="5 6" key="1">
    <citation type="submission" date="2019-06" db="EMBL/GenBank/DDBJ databases">
        <title>Wine fermentation using esterase from Monascus purpureus.</title>
        <authorList>
            <person name="Geng C."/>
            <person name="Zhang Y."/>
        </authorList>
    </citation>
    <scope>NUCLEOTIDE SEQUENCE [LARGE SCALE GENOMIC DNA]</scope>
    <source>
        <strain evidence="5">HQ1</strain>
    </source>
</reference>
<accession>A0A507QXT9</accession>
<dbReference type="GO" id="GO:0005826">
    <property type="term" value="C:actomyosin contractile ring"/>
    <property type="evidence" value="ECO:0007669"/>
    <property type="project" value="TreeGrafter"/>
</dbReference>
<dbReference type="Pfam" id="PF12205">
    <property type="entry name" value="GIT1_C"/>
    <property type="match status" value="1"/>
</dbReference>
<evidence type="ECO:0000313" key="6">
    <source>
        <dbReference type="Proteomes" id="UP000319663"/>
    </source>
</evidence>
<feature type="compositionally biased region" description="Pro residues" evidence="3">
    <location>
        <begin position="152"/>
        <end position="170"/>
    </location>
</feature>
<dbReference type="AlphaFoldDB" id="A0A507QXT9"/>